<evidence type="ECO:0000256" key="2">
    <source>
        <dbReference type="ARBA" id="ARBA00023043"/>
    </source>
</evidence>
<dbReference type="PROSITE" id="PS50297">
    <property type="entry name" value="ANK_REP_REGION"/>
    <property type="match status" value="3"/>
</dbReference>
<evidence type="ECO:0000256" key="1">
    <source>
        <dbReference type="ARBA" id="ARBA00022737"/>
    </source>
</evidence>
<reference evidence="5" key="1">
    <citation type="journal article" date="2020" name="Stud. Mycol.">
        <title>101 Dothideomycetes genomes: a test case for predicting lifestyles and emergence of pathogens.</title>
        <authorList>
            <person name="Haridas S."/>
            <person name="Albert R."/>
            <person name="Binder M."/>
            <person name="Bloem J."/>
            <person name="Labutti K."/>
            <person name="Salamov A."/>
            <person name="Andreopoulos B."/>
            <person name="Baker S."/>
            <person name="Barry K."/>
            <person name="Bills G."/>
            <person name="Bluhm B."/>
            <person name="Cannon C."/>
            <person name="Castanera R."/>
            <person name="Culley D."/>
            <person name="Daum C."/>
            <person name="Ezra D."/>
            <person name="Gonzalez J."/>
            <person name="Henrissat B."/>
            <person name="Kuo A."/>
            <person name="Liang C."/>
            <person name="Lipzen A."/>
            <person name="Lutzoni F."/>
            <person name="Magnuson J."/>
            <person name="Mondo S."/>
            <person name="Nolan M."/>
            <person name="Ohm R."/>
            <person name="Pangilinan J."/>
            <person name="Park H.-J."/>
            <person name="Ramirez L."/>
            <person name="Alfaro M."/>
            <person name="Sun H."/>
            <person name="Tritt A."/>
            <person name="Yoshinaga Y."/>
            <person name="Zwiers L.-H."/>
            <person name="Turgeon B."/>
            <person name="Goodwin S."/>
            <person name="Spatafora J."/>
            <person name="Crous P."/>
            <person name="Grigoriev I."/>
        </authorList>
    </citation>
    <scope>NUCLEOTIDE SEQUENCE</scope>
    <source>
        <strain evidence="5">CBS 473.64</strain>
    </source>
</reference>
<dbReference type="PANTHER" id="PTHR24173:SF74">
    <property type="entry name" value="ANKYRIN REPEAT DOMAIN-CONTAINING PROTEIN 16"/>
    <property type="match status" value="1"/>
</dbReference>
<evidence type="ECO:0000256" key="4">
    <source>
        <dbReference type="SAM" id="MobiDB-lite"/>
    </source>
</evidence>
<feature type="repeat" description="ANK" evidence="3">
    <location>
        <begin position="433"/>
        <end position="465"/>
    </location>
</feature>
<feature type="compositionally biased region" description="Basic and acidic residues" evidence="4">
    <location>
        <begin position="10"/>
        <end position="32"/>
    </location>
</feature>
<dbReference type="SMART" id="SM00248">
    <property type="entry name" value="ANK"/>
    <property type="match status" value="4"/>
</dbReference>
<dbReference type="PANTHER" id="PTHR24173">
    <property type="entry name" value="ANKYRIN REPEAT CONTAINING"/>
    <property type="match status" value="1"/>
</dbReference>
<evidence type="ECO:0000313" key="5">
    <source>
        <dbReference type="EMBL" id="KAF2637707.1"/>
    </source>
</evidence>
<dbReference type="PROSITE" id="PS50088">
    <property type="entry name" value="ANK_REPEAT"/>
    <property type="match status" value="3"/>
</dbReference>
<evidence type="ECO:0000313" key="6">
    <source>
        <dbReference type="Proteomes" id="UP000799753"/>
    </source>
</evidence>
<feature type="repeat" description="ANK" evidence="3">
    <location>
        <begin position="365"/>
        <end position="387"/>
    </location>
</feature>
<feature type="repeat" description="ANK" evidence="3">
    <location>
        <begin position="332"/>
        <end position="364"/>
    </location>
</feature>
<dbReference type="OrthoDB" id="539213at2759"/>
<proteinExistence type="predicted"/>
<dbReference type="SUPFAM" id="SSF48403">
    <property type="entry name" value="Ankyrin repeat"/>
    <property type="match status" value="1"/>
</dbReference>
<feature type="compositionally biased region" description="Low complexity" evidence="4">
    <location>
        <begin position="53"/>
        <end position="64"/>
    </location>
</feature>
<dbReference type="EMBL" id="MU006792">
    <property type="protein sequence ID" value="KAF2637707.1"/>
    <property type="molecule type" value="Genomic_DNA"/>
</dbReference>
<dbReference type="Pfam" id="PF12796">
    <property type="entry name" value="Ank_2"/>
    <property type="match status" value="2"/>
</dbReference>
<keyword evidence="6" id="KW-1185">Reference proteome</keyword>
<organism evidence="5 6">
    <name type="scientific">Massarina eburnea CBS 473.64</name>
    <dbReference type="NCBI Taxonomy" id="1395130"/>
    <lineage>
        <taxon>Eukaryota</taxon>
        <taxon>Fungi</taxon>
        <taxon>Dikarya</taxon>
        <taxon>Ascomycota</taxon>
        <taxon>Pezizomycotina</taxon>
        <taxon>Dothideomycetes</taxon>
        <taxon>Pleosporomycetidae</taxon>
        <taxon>Pleosporales</taxon>
        <taxon>Massarineae</taxon>
        <taxon>Massarinaceae</taxon>
        <taxon>Massarina</taxon>
    </lineage>
</organism>
<dbReference type="Gene3D" id="1.25.40.20">
    <property type="entry name" value="Ankyrin repeat-containing domain"/>
    <property type="match status" value="1"/>
</dbReference>
<keyword evidence="2 3" id="KW-0040">ANK repeat</keyword>
<feature type="compositionally biased region" description="Basic residues" evidence="4">
    <location>
        <begin position="35"/>
        <end position="44"/>
    </location>
</feature>
<dbReference type="Pfam" id="PF00023">
    <property type="entry name" value="Ank"/>
    <property type="match status" value="1"/>
</dbReference>
<accession>A0A6A6RR76</accession>
<keyword evidence="1" id="KW-0677">Repeat</keyword>
<gene>
    <name evidence="5" type="ORF">P280DRAFT_551877</name>
</gene>
<dbReference type="PRINTS" id="PR01415">
    <property type="entry name" value="ANKYRIN"/>
</dbReference>
<dbReference type="Proteomes" id="UP000799753">
    <property type="component" value="Unassembled WGS sequence"/>
</dbReference>
<dbReference type="InterPro" id="IPR036770">
    <property type="entry name" value="Ankyrin_rpt-contain_sf"/>
</dbReference>
<name>A0A6A6RR76_9PLEO</name>
<feature type="region of interest" description="Disordered" evidence="4">
    <location>
        <begin position="1"/>
        <end position="64"/>
    </location>
</feature>
<evidence type="ECO:0000256" key="3">
    <source>
        <dbReference type="PROSITE-ProRule" id="PRU00023"/>
    </source>
</evidence>
<protein>
    <submittedName>
        <fullName evidence="5">Ankyrin</fullName>
    </submittedName>
</protein>
<sequence>MRQLSKRQKKECLPIHREDSQPCDRCKEKDFMCSKGKKARRNPRSKSPDQRSEQPSSTSDTSVSPSIAMDDWLFLLNYRTILANALQHLDHIIEDTREHFSMHSETIQDILNEHTDCPNFKTFLASVDAKVTLGAKEALRVPQCSEKVTIVSALIGQVLSTEPPAHVYACAAEDEEDVWSNFLHKLIKTNDVASQLLVFERRSKMIKMCEKSHWRKSPEEYPTSFMMRVCDAVHEKAKEILERTQLWTLLPVVARQYASFLPPVFTRDGTAFKIPSNPGVLQDCLGRSALIRQIEYIDEDEVLEQLHLLEEDGFMDNGVIQYKLSLDHQDILGRSALHVACQKNKPRVVEKLLGWGASAGLITFTGASPLHYAAAGGFSRICQLLLSVDDCIVNEPDVVGFTELLYVITMGWFETARTIISSDFIDVDQKTHDGRTPLMKAVEHKRSMLVKLLLEHGANPNACSQETTVVRMAIAGKDLDSLQLLHKFSVASVDNQDKQLRTELSVAADSRKRSPLMLAAINGHRNVVEYLLCHQAVDLTLQDDMGKAAAELTREWHEDSIAALIENEILRREVSIGPREVTQLTCDTHVQLYPQFPPYASS</sequence>
<dbReference type="AlphaFoldDB" id="A0A6A6RR76"/>
<dbReference type="InterPro" id="IPR002110">
    <property type="entry name" value="Ankyrin_rpt"/>
</dbReference>